<dbReference type="CDD" id="cd01949">
    <property type="entry name" value="GGDEF"/>
    <property type="match status" value="1"/>
</dbReference>
<reference evidence="17 18" key="1">
    <citation type="submission" date="2018-08" db="EMBL/GenBank/DDBJ databases">
        <title>A genome reference for cultivated species of the human gut microbiota.</title>
        <authorList>
            <person name="Zou Y."/>
            <person name="Xue W."/>
            <person name="Luo G."/>
        </authorList>
    </citation>
    <scope>NUCLEOTIDE SEQUENCE [LARGE SCALE GENOMIC DNA]</scope>
    <source>
        <strain evidence="17 18">AF14-18</strain>
    </source>
</reference>
<dbReference type="InterPro" id="IPR011006">
    <property type="entry name" value="CheY-like_superfamily"/>
</dbReference>
<dbReference type="SMART" id="SM00086">
    <property type="entry name" value="PAC"/>
    <property type="match status" value="3"/>
</dbReference>
<evidence type="ECO:0000256" key="1">
    <source>
        <dbReference type="ARBA" id="ARBA00000085"/>
    </source>
</evidence>
<gene>
    <name evidence="17" type="ORF">DWW02_23150</name>
</gene>
<dbReference type="EC" id="2.7.13.3" evidence="3"/>
<comment type="similarity">
    <text evidence="2">In the N-terminal section; belongs to the phytochrome family.</text>
</comment>
<dbReference type="SUPFAM" id="SSF47384">
    <property type="entry name" value="Homodimeric domain of signal transducing histidine kinase"/>
    <property type="match status" value="1"/>
</dbReference>
<comment type="function">
    <text evidence="8">May play the central regulatory role in sporulation. It may be an element of the effector pathway responsible for the activation of sporulation genes in response to nutritional stress. Spo0A may act in concert with spo0H (a sigma factor) to control the expression of some genes that are critical to the sporulation process.</text>
</comment>
<dbReference type="Gene3D" id="3.40.50.2300">
    <property type="match status" value="1"/>
</dbReference>
<dbReference type="InterPro" id="IPR001610">
    <property type="entry name" value="PAC"/>
</dbReference>
<evidence type="ECO:0000313" key="18">
    <source>
        <dbReference type="Proteomes" id="UP000284543"/>
    </source>
</evidence>
<dbReference type="NCBIfam" id="TIGR00229">
    <property type="entry name" value="sensory_box"/>
    <property type="match status" value="2"/>
</dbReference>
<dbReference type="InterPro" id="IPR029787">
    <property type="entry name" value="Nucleotide_cyclase"/>
</dbReference>
<dbReference type="SUPFAM" id="SSF52172">
    <property type="entry name" value="CheY-like"/>
    <property type="match status" value="1"/>
</dbReference>
<dbReference type="Gene3D" id="1.10.287.130">
    <property type="match status" value="1"/>
</dbReference>
<dbReference type="Pfam" id="PF00990">
    <property type="entry name" value="GGDEF"/>
    <property type="match status" value="1"/>
</dbReference>
<dbReference type="PANTHER" id="PTHR45339">
    <property type="entry name" value="HYBRID SIGNAL TRANSDUCTION HISTIDINE KINASE J"/>
    <property type="match status" value="1"/>
</dbReference>
<feature type="domain" description="GGDEF" evidence="16">
    <location>
        <begin position="611"/>
        <end position="743"/>
    </location>
</feature>
<dbReference type="InterPro" id="IPR000160">
    <property type="entry name" value="GGDEF_dom"/>
</dbReference>
<dbReference type="InterPro" id="IPR036097">
    <property type="entry name" value="HisK_dim/P_sf"/>
</dbReference>
<dbReference type="Gene3D" id="3.30.450.20">
    <property type="entry name" value="PAS domain"/>
    <property type="match status" value="2"/>
</dbReference>
<dbReference type="Pfam" id="PF02518">
    <property type="entry name" value="HATPase_c"/>
    <property type="match status" value="1"/>
</dbReference>
<dbReference type="GO" id="GO:0000155">
    <property type="term" value="F:phosphorelay sensor kinase activity"/>
    <property type="evidence" value="ECO:0007669"/>
    <property type="project" value="InterPro"/>
</dbReference>
<keyword evidence="5 10" id="KW-0597">Phosphoprotein</keyword>
<keyword evidence="11" id="KW-0175">Coiled coil</keyword>
<dbReference type="PROSITE" id="PS50113">
    <property type="entry name" value="PAC"/>
    <property type="match status" value="2"/>
</dbReference>
<dbReference type="SUPFAM" id="SSF55874">
    <property type="entry name" value="ATPase domain of HSP90 chaperone/DNA topoisomerase II/histidine kinase"/>
    <property type="match status" value="1"/>
</dbReference>
<dbReference type="PROSITE" id="PS50112">
    <property type="entry name" value="PAS"/>
    <property type="match status" value="1"/>
</dbReference>
<dbReference type="InterPro" id="IPR032710">
    <property type="entry name" value="NTF2-like_dom_sf"/>
</dbReference>
<dbReference type="Pfam" id="PF00072">
    <property type="entry name" value="Response_reg"/>
    <property type="match status" value="1"/>
</dbReference>
<feature type="domain" description="PAS" evidence="14">
    <location>
        <begin position="206"/>
        <end position="255"/>
    </location>
</feature>
<dbReference type="CDD" id="cd00130">
    <property type="entry name" value="PAS"/>
    <property type="match status" value="2"/>
</dbReference>
<evidence type="ECO:0000256" key="10">
    <source>
        <dbReference type="PROSITE-ProRule" id="PRU00169"/>
    </source>
</evidence>
<feature type="coiled-coil region" evidence="11">
    <location>
        <begin position="294"/>
        <end position="324"/>
    </location>
</feature>
<evidence type="ECO:0000256" key="7">
    <source>
        <dbReference type="ARBA" id="ARBA00023012"/>
    </source>
</evidence>
<dbReference type="PROSITE" id="PS50887">
    <property type="entry name" value="GGDEF"/>
    <property type="match status" value="1"/>
</dbReference>
<sequence>MFLYIETIHANGCLLQSKGRTRKMGKQPRDAENTTRAFFKEYMVNRNVEATLDWLMDDVQWIGTGKGEYSCGKEQVLEALEQEFSLDPDAYQLIWEDIRENSLAPDCAVMQGRLTVVRILPDGENFAMGVRVTSTCVRTAEGFKVSSIHASVPADFQEEGEFFPLSFAESVSEEYARRMGRSALELLGKTIPGGMLGTYFEPGFPLYYVNDRMLDCLGYTYEEFSQDSQGMVGNCIHPQDRERVYGVVRDAFGKVRDYGVRYRIRKKNGRYIHVYETGNFAQAEDGRDICLSVVRDISAEVEAEERLKQENREKERQAGRYDQLFQSVLCGIMQWKPLDRERVVFKNANRESIRILGYEPEEFWSHGVWQWKELIAEADYQMKLDQLDNLEKAGDSMNFQYRVRQKDGTSCWILGKLEMVEDGDGELIAQSVFLDIDIRKRTEHQNQQLKELAEANSAILNMALEHTSLCEFYYYPDRRTCVIPDRTSARYQCGSRYVNMPDSFAQEMVVPGGRRDFIRMYEDIHSGKRTASAQFLTVKDSWCRVTMSAVEYGENGQNGTVLGIIEDITKEQTMALALEEAKSKDLLTGLWNREAGTRIAQEYMAQKPLGERCALMLLDMDNFTRINQEEGVAFANAVLQEVADILRAETEPDDIRVRMGGDEFMLVLKGRGKAGATVTGPRVAARVRELLLQSDKDISISVSIGMCATEVVDEYSGLYRCAESTLKYVKENCQGNAACYLDTSNELGEMLTDLYTEKHQLNTIEQGLTEQREDLVSFALDLLGKARNLNDAVQLLFARLGKTFGLDRVSLLDVDRDYLTCRFSYQWARDKTDLMMHKTFYITREQYEQWPGQFDPSGLNRHAVYDESSMSCLQAAIWNQGMFAGILSFEVKTDGYSWNDEQRKLLEELSKIIPSFVMKARADAVSQAKTDFLSRMSHEIRTPLNAIVGMTSIARNVADDRDRVLECLDKLETSNQYLISLINDILDMSRIESGKMELNVQPMDMEDFVRSLEGMMRPQAEQKGLRFIVENRCCQGLALVTDRLRLEQVLINIIGNAVKFTGEGGDVIFSITPEEGSSGGQRLTFSVKDTGIGIASEAMDSIFNAFEQAEKNTSVKYGGTGLGLAISSRLVQMMGGTLGVRSVLGEGSEFYFTLTLPIGKLDGQRPRSREPEHHDFHGKRLLVVEDNLLNQEIAQSLLEMEGFLVETAENGQAALDAFGNHEPGYYNAVLMDIRMPVMDGIEATRRIRTMERPDSRTIPIIAMTANAFDQDSRKSLDSGMNGHLSKPIRVEELLRMLDACL</sequence>
<dbReference type="SMART" id="SM00388">
    <property type="entry name" value="HisKA"/>
    <property type="match status" value="1"/>
</dbReference>
<evidence type="ECO:0000256" key="11">
    <source>
        <dbReference type="SAM" id="Coils"/>
    </source>
</evidence>
<protein>
    <recommendedName>
        <fullName evidence="9">Circadian input-output histidine kinase CikA</fullName>
        <ecNumber evidence="3">2.7.13.3</ecNumber>
    </recommendedName>
    <alternativeName>
        <fullName evidence="4">Stage 0 sporulation protein A homolog</fullName>
    </alternativeName>
</protein>
<evidence type="ECO:0000259" key="14">
    <source>
        <dbReference type="PROSITE" id="PS50112"/>
    </source>
</evidence>
<name>A0A412YZ29_9FIRM</name>
<evidence type="ECO:0000313" key="17">
    <source>
        <dbReference type="EMBL" id="RGV72896.1"/>
    </source>
</evidence>
<evidence type="ECO:0000256" key="2">
    <source>
        <dbReference type="ARBA" id="ARBA00006402"/>
    </source>
</evidence>
<evidence type="ECO:0000256" key="6">
    <source>
        <dbReference type="ARBA" id="ARBA00022777"/>
    </source>
</evidence>
<evidence type="ECO:0000256" key="9">
    <source>
        <dbReference type="ARBA" id="ARBA00074306"/>
    </source>
</evidence>
<dbReference type="SMART" id="SM00448">
    <property type="entry name" value="REC"/>
    <property type="match status" value="1"/>
</dbReference>
<keyword evidence="7" id="KW-0902">Two-component regulatory system</keyword>
<dbReference type="Gene3D" id="3.30.70.270">
    <property type="match status" value="1"/>
</dbReference>
<dbReference type="Gene3D" id="3.10.450.50">
    <property type="match status" value="1"/>
</dbReference>
<dbReference type="Gene3D" id="3.30.565.10">
    <property type="entry name" value="Histidine kinase-like ATPase, C-terminal domain"/>
    <property type="match status" value="1"/>
</dbReference>
<evidence type="ECO:0000259" key="16">
    <source>
        <dbReference type="PROSITE" id="PS50887"/>
    </source>
</evidence>
<dbReference type="Pfam" id="PF08447">
    <property type="entry name" value="PAS_3"/>
    <property type="match status" value="2"/>
</dbReference>
<dbReference type="FunFam" id="3.30.565.10:FF:000010">
    <property type="entry name" value="Sensor histidine kinase RcsC"/>
    <property type="match status" value="1"/>
</dbReference>
<dbReference type="CDD" id="cd17546">
    <property type="entry name" value="REC_hyHK_CKI1_RcsC-like"/>
    <property type="match status" value="1"/>
</dbReference>
<dbReference type="PROSITE" id="PS50110">
    <property type="entry name" value="RESPONSE_REGULATORY"/>
    <property type="match status" value="1"/>
</dbReference>
<evidence type="ECO:0000259" key="15">
    <source>
        <dbReference type="PROSITE" id="PS50113"/>
    </source>
</evidence>
<comment type="catalytic activity">
    <reaction evidence="1">
        <text>ATP + protein L-histidine = ADP + protein N-phospho-L-histidine.</text>
        <dbReference type="EC" id="2.7.13.3"/>
    </reaction>
</comment>
<dbReference type="Pfam" id="PF13474">
    <property type="entry name" value="SnoaL_3"/>
    <property type="match status" value="1"/>
</dbReference>
<evidence type="ECO:0000256" key="4">
    <source>
        <dbReference type="ARBA" id="ARBA00018672"/>
    </source>
</evidence>
<keyword evidence="6" id="KW-0418">Kinase</keyword>
<feature type="domain" description="PAC" evidence="15">
    <location>
        <begin position="397"/>
        <end position="448"/>
    </location>
</feature>
<dbReference type="InterPro" id="IPR000014">
    <property type="entry name" value="PAS"/>
</dbReference>
<dbReference type="CDD" id="cd16922">
    <property type="entry name" value="HATPase_EvgS-ArcB-TorS-like"/>
    <property type="match status" value="1"/>
</dbReference>
<dbReference type="InterPro" id="IPR004358">
    <property type="entry name" value="Sig_transdc_His_kin-like_C"/>
</dbReference>
<dbReference type="InterPro" id="IPR003661">
    <property type="entry name" value="HisK_dim/P_dom"/>
</dbReference>
<dbReference type="SUPFAM" id="SSF54427">
    <property type="entry name" value="NTF2-like"/>
    <property type="match status" value="1"/>
</dbReference>
<proteinExistence type="inferred from homology"/>
<dbReference type="InterPro" id="IPR035965">
    <property type="entry name" value="PAS-like_dom_sf"/>
</dbReference>
<dbReference type="PRINTS" id="PR00344">
    <property type="entry name" value="BCTRLSENSOR"/>
</dbReference>
<dbReference type="SUPFAM" id="SSF55785">
    <property type="entry name" value="PYP-like sensor domain (PAS domain)"/>
    <property type="match status" value="2"/>
</dbReference>
<dbReference type="Proteomes" id="UP000284543">
    <property type="component" value="Unassembled WGS sequence"/>
</dbReference>
<organism evidence="17 18">
    <name type="scientific">Enterocloster bolteae</name>
    <dbReference type="NCBI Taxonomy" id="208479"/>
    <lineage>
        <taxon>Bacteria</taxon>
        <taxon>Bacillati</taxon>
        <taxon>Bacillota</taxon>
        <taxon>Clostridia</taxon>
        <taxon>Lachnospirales</taxon>
        <taxon>Lachnospiraceae</taxon>
        <taxon>Enterocloster</taxon>
    </lineage>
</organism>
<dbReference type="SUPFAM" id="SSF55073">
    <property type="entry name" value="Nucleotide cyclase"/>
    <property type="match status" value="1"/>
</dbReference>
<feature type="modified residue" description="4-aspartylphosphate" evidence="10">
    <location>
        <position position="1232"/>
    </location>
</feature>
<dbReference type="PANTHER" id="PTHR45339:SF1">
    <property type="entry name" value="HYBRID SIGNAL TRANSDUCTION HISTIDINE KINASE J"/>
    <property type="match status" value="1"/>
</dbReference>
<dbReference type="Pfam" id="PF00512">
    <property type="entry name" value="HisKA"/>
    <property type="match status" value="1"/>
</dbReference>
<keyword evidence="6" id="KW-0808">Transferase</keyword>
<dbReference type="PROSITE" id="PS50109">
    <property type="entry name" value="HIS_KIN"/>
    <property type="match status" value="1"/>
</dbReference>
<evidence type="ECO:0000256" key="5">
    <source>
        <dbReference type="ARBA" id="ARBA00022553"/>
    </source>
</evidence>
<dbReference type="SMART" id="SM00267">
    <property type="entry name" value="GGDEF"/>
    <property type="match status" value="1"/>
</dbReference>
<dbReference type="SUPFAM" id="SSF55781">
    <property type="entry name" value="GAF domain-like"/>
    <property type="match status" value="1"/>
</dbReference>
<evidence type="ECO:0000259" key="12">
    <source>
        <dbReference type="PROSITE" id="PS50109"/>
    </source>
</evidence>
<dbReference type="InterPro" id="IPR043128">
    <property type="entry name" value="Rev_trsase/Diguanyl_cyclase"/>
</dbReference>
<dbReference type="SMART" id="SM00387">
    <property type="entry name" value="HATPase_c"/>
    <property type="match status" value="1"/>
</dbReference>
<dbReference type="InterPro" id="IPR001789">
    <property type="entry name" value="Sig_transdc_resp-reg_receiver"/>
</dbReference>
<accession>A0A412YZ29</accession>
<dbReference type="InterPro" id="IPR000700">
    <property type="entry name" value="PAS-assoc_C"/>
</dbReference>
<dbReference type="NCBIfam" id="TIGR00254">
    <property type="entry name" value="GGDEF"/>
    <property type="match status" value="1"/>
</dbReference>
<feature type="domain" description="Response regulatory" evidence="13">
    <location>
        <begin position="1180"/>
        <end position="1301"/>
    </location>
</feature>
<dbReference type="InterPro" id="IPR003594">
    <property type="entry name" value="HATPase_dom"/>
</dbReference>
<dbReference type="InterPro" id="IPR005467">
    <property type="entry name" value="His_kinase_dom"/>
</dbReference>
<dbReference type="InterPro" id="IPR036890">
    <property type="entry name" value="HATPase_C_sf"/>
</dbReference>
<feature type="domain" description="Histidine kinase" evidence="12">
    <location>
        <begin position="935"/>
        <end position="1158"/>
    </location>
</feature>
<dbReference type="InterPro" id="IPR037401">
    <property type="entry name" value="SnoaL-like"/>
</dbReference>
<comment type="caution">
    <text evidence="17">The sequence shown here is derived from an EMBL/GenBank/DDBJ whole genome shotgun (WGS) entry which is preliminary data.</text>
</comment>
<dbReference type="CDD" id="cd00082">
    <property type="entry name" value="HisKA"/>
    <property type="match status" value="1"/>
</dbReference>
<evidence type="ECO:0000259" key="13">
    <source>
        <dbReference type="PROSITE" id="PS50110"/>
    </source>
</evidence>
<dbReference type="EMBL" id="QRZM01000012">
    <property type="protein sequence ID" value="RGV72896.1"/>
    <property type="molecule type" value="Genomic_DNA"/>
</dbReference>
<evidence type="ECO:0000256" key="3">
    <source>
        <dbReference type="ARBA" id="ARBA00012438"/>
    </source>
</evidence>
<dbReference type="InterPro" id="IPR013655">
    <property type="entry name" value="PAS_fold_3"/>
</dbReference>
<feature type="domain" description="PAC" evidence="15">
    <location>
        <begin position="258"/>
        <end position="309"/>
    </location>
</feature>
<evidence type="ECO:0000256" key="8">
    <source>
        <dbReference type="ARBA" id="ARBA00024867"/>
    </source>
</evidence>